<dbReference type="Pfam" id="PF00015">
    <property type="entry name" value="MCPsignal"/>
    <property type="match status" value="1"/>
</dbReference>
<dbReference type="InterPro" id="IPR004089">
    <property type="entry name" value="MCPsignal_dom"/>
</dbReference>
<evidence type="ECO:0000256" key="6">
    <source>
        <dbReference type="ARBA" id="ARBA00022989"/>
    </source>
</evidence>
<dbReference type="Gene3D" id="1.10.287.950">
    <property type="entry name" value="Methyl-accepting chemotaxis protein"/>
    <property type="match status" value="1"/>
</dbReference>
<dbReference type="PROSITE" id="PS50885">
    <property type="entry name" value="HAMP"/>
    <property type="match status" value="1"/>
</dbReference>
<gene>
    <name evidence="10" type="ORF">K1I37_16740</name>
</gene>
<evidence type="ECO:0000256" key="4">
    <source>
        <dbReference type="ARBA" id="ARBA00022500"/>
    </source>
</evidence>
<dbReference type="PANTHER" id="PTHR32089:SF114">
    <property type="entry name" value="METHYL-ACCEPTING CHEMOTAXIS PROTEIN MCPB"/>
    <property type="match status" value="1"/>
</dbReference>
<dbReference type="CDD" id="cd12912">
    <property type="entry name" value="PDC2_MCP_like"/>
    <property type="match status" value="1"/>
</dbReference>
<keyword evidence="6" id="KW-1133">Transmembrane helix</keyword>
<dbReference type="PROSITE" id="PS50111">
    <property type="entry name" value="CHEMOTAXIS_TRANSDUC_2"/>
    <property type="match status" value="1"/>
</dbReference>
<dbReference type="CDD" id="cd11386">
    <property type="entry name" value="MCP_signal"/>
    <property type="match status" value="1"/>
</dbReference>
<dbReference type="CDD" id="cd06225">
    <property type="entry name" value="HAMP"/>
    <property type="match status" value="1"/>
</dbReference>
<evidence type="ECO:0000256" key="5">
    <source>
        <dbReference type="ARBA" id="ARBA00022692"/>
    </source>
</evidence>
<dbReference type="PANTHER" id="PTHR32089">
    <property type="entry name" value="METHYL-ACCEPTING CHEMOTAXIS PROTEIN MCPB"/>
    <property type="match status" value="1"/>
</dbReference>
<dbReference type="SUPFAM" id="SSF103190">
    <property type="entry name" value="Sensory domain-like"/>
    <property type="match status" value="1"/>
</dbReference>
<dbReference type="SMART" id="SM00283">
    <property type="entry name" value="MA"/>
    <property type="match status" value="1"/>
</dbReference>
<dbReference type="Pfam" id="PF00672">
    <property type="entry name" value="HAMP"/>
    <property type="match status" value="1"/>
</dbReference>
<evidence type="ECO:0000313" key="10">
    <source>
        <dbReference type="EMBL" id="UNO48301.1"/>
    </source>
</evidence>
<dbReference type="OrthoDB" id="2379189at2"/>
<keyword evidence="3" id="KW-0488">Methylation</keyword>
<evidence type="ECO:0000256" key="1">
    <source>
        <dbReference type="ARBA" id="ARBA00004651"/>
    </source>
</evidence>
<dbReference type="GO" id="GO:0007165">
    <property type="term" value="P:signal transduction"/>
    <property type="evidence" value="ECO:0007669"/>
    <property type="project" value="UniProtKB-KW"/>
</dbReference>
<dbReference type="SMART" id="SM00304">
    <property type="entry name" value="HAMP"/>
    <property type="match status" value="2"/>
</dbReference>
<evidence type="ECO:0000313" key="11">
    <source>
        <dbReference type="Proteomes" id="UP000829401"/>
    </source>
</evidence>
<comment type="subcellular location">
    <subcellularLocation>
        <location evidence="1">Cell membrane</location>
        <topology evidence="1">Multi-pass membrane protein</topology>
    </subcellularLocation>
</comment>
<dbReference type="SUPFAM" id="SSF58104">
    <property type="entry name" value="Methyl-accepting chemotaxis protein (MCP) signaling domain"/>
    <property type="match status" value="1"/>
</dbReference>
<dbReference type="AlphaFoldDB" id="T0D7C4"/>
<accession>T0D7C4</accession>
<dbReference type="RefSeq" id="WP_021296284.1">
    <property type="nucleotide sequence ID" value="NZ_AURB01000126.1"/>
</dbReference>
<reference evidence="11" key="1">
    <citation type="journal article" date="2022" name="G3 (Bethesda)">
        <title>Unveiling the complete genome sequence of Alicyclobacillus acidoterrestris DSM 3922T, a taint-producing strain.</title>
        <authorList>
            <person name="Leonardo I.C."/>
            <person name="Barreto Crespo M.T."/>
            <person name="Gaspar F.B."/>
        </authorList>
    </citation>
    <scope>NUCLEOTIDE SEQUENCE [LARGE SCALE GENOMIC DNA]</scope>
    <source>
        <strain evidence="11">DSM 3922</strain>
    </source>
</reference>
<dbReference type="eggNOG" id="COG0840">
    <property type="taxonomic scope" value="Bacteria"/>
</dbReference>
<organism evidence="10 11">
    <name type="scientific">Alicyclobacillus acidoterrestris (strain ATCC 49025 / DSM 3922 / CIP 106132 / NCIMB 13137 / GD3B)</name>
    <dbReference type="NCBI Taxonomy" id="1356854"/>
    <lineage>
        <taxon>Bacteria</taxon>
        <taxon>Bacillati</taxon>
        <taxon>Bacillota</taxon>
        <taxon>Bacilli</taxon>
        <taxon>Bacillales</taxon>
        <taxon>Alicyclobacillaceae</taxon>
        <taxon>Alicyclobacillus</taxon>
    </lineage>
</organism>
<protein>
    <submittedName>
        <fullName evidence="10">Methyl-accepting chemotaxis protein</fullName>
    </submittedName>
</protein>
<keyword evidence="2" id="KW-1003">Cell membrane</keyword>
<keyword evidence="4" id="KW-0145">Chemotaxis</keyword>
<evidence type="ECO:0000256" key="7">
    <source>
        <dbReference type="ARBA" id="ARBA00023136"/>
    </source>
</evidence>
<dbReference type="Proteomes" id="UP000829401">
    <property type="component" value="Chromosome"/>
</dbReference>
<dbReference type="KEGG" id="aaco:K1I37_16740"/>
<keyword evidence="8" id="KW-0807">Transducer</keyword>
<dbReference type="GO" id="GO:0005886">
    <property type="term" value="C:plasma membrane"/>
    <property type="evidence" value="ECO:0007669"/>
    <property type="project" value="UniProtKB-SubCell"/>
</dbReference>
<evidence type="ECO:0000256" key="8">
    <source>
        <dbReference type="ARBA" id="ARBA00023224"/>
    </source>
</evidence>
<name>T0D7C4_ALIAG</name>
<evidence type="ECO:0000256" key="2">
    <source>
        <dbReference type="ARBA" id="ARBA00022475"/>
    </source>
</evidence>
<dbReference type="GO" id="GO:0006935">
    <property type="term" value="P:chemotaxis"/>
    <property type="evidence" value="ECO:0007669"/>
    <property type="project" value="UniProtKB-KW"/>
</dbReference>
<keyword evidence="5" id="KW-0812">Transmembrane</keyword>
<evidence type="ECO:0000256" key="3">
    <source>
        <dbReference type="ARBA" id="ARBA00022481"/>
    </source>
</evidence>
<comment type="similarity">
    <text evidence="9">Belongs to the methyl-accepting chemotaxis (MCP) protein family.</text>
</comment>
<dbReference type="Gene3D" id="3.30.450.20">
    <property type="entry name" value="PAS domain"/>
    <property type="match status" value="2"/>
</dbReference>
<dbReference type="STRING" id="1356854.N007_06215"/>
<dbReference type="EMBL" id="CP080467">
    <property type="protein sequence ID" value="UNO48301.1"/>
    <property type="molecule type" value="Genomic_DNA"/>
</dbReference>
<dbReference type="InterPro" id="IPR029151">
    <property type="entry name" value="Sensor-like_sf"/>
</dbReference>
<keyword evidence="7" id="KW-0472">Membrane</keyword>
<keyword evidence="11" id="KW-1185">Reference proteome</keyword>
<accession>A0A9E6ZJ84</accession>
<dbReference type="Pfam" id="PF02743">
    <property type="entry name" value="dCache_1"/>
    <property type="match status" value="1"/>
</dbReference>
<sequence length="653" mass="70074">MKLNIGPKLFLSFSAVIIIPSVAISAFSYESAKSSVSTQMNSAAQSSVNLVNDTINQYIKAKEQDIQILASEINGLPQADMWNFVDKYQAKHPELETTYIGTADGAFINAPHNIMPKTYDPRQRPWYQEAVKNPGRIIITAPYVSVSSGQEVVTIAEQTADRQAVIAEDLELKTIQSIINNITIGHAGYVVLLDSDKDVIAFRGQKPGAKATGSEIDGLYKSTNGTLDYTMDGTPAQMVFTTNRLTDWKIAGTYSDSESTEAANPILRTTITVLIIALLLGLLLMFIVVRSILKPMQILVRSAQQISKGDLTVPVHIKNSDEIGDLGRNFEAMRQSLQSILYDVRDTSHQVASSAEELMASSGQGAQATQVIAETIEQVAIGSEQQVQSVENGNQIIEEMSQGIQQIAERAQSVSATASSASDAVGTGRHSIEAVVEHMQLIRSSVTDLANSVQKLDERSQQISTIVEAITHISSQTNLLALNAAIEAARAGEHGKGFSVVAGEIRKLAEQSSSSAQAITDLIHAIQTDTDNASTVALSATESVEEGITAVTEADTSFNTIRDFVTHVADQIHEVSAAVQQMAASSDEVAQAIGQVTEIAESTASGTQSVSAATEEQLASMEEISASATELAKVADELQHLIERFRLSPDDTH</sequence>
<proteinExistence type="inferred from homology"/>
<dbReference type="InterPro" id="IPR003660">
    <property type="entry name" value="HAMP_dom"/>
</dbReference>
<evidence type="ECO:0000256" key="9">
    <source>
        <dbReference type="ARBA" id="ARBA00029447"/>
    </source>
</evidence>
<dbReference type="InterPro" id="IPR033479">
    <property type="entry name" value="dCache_1"/>
</dbReference>
<dbReference type="CDD" id="cd18773">
    <property type="entry name" value="PDC1_HK_sensor"/>
    <property type="match status" value="1"/>
</dbReference>